<dbReference type="SUPFAM" id="SSF53474">
    <property type="entry name" value="alpha/beta-Hydrolases"/>
    <property type="match status" value="1"/>
</dbReference>
<organism evidence="4 5">
    <name type="scientific">Gilvimarinus gilvus</name>
    <dbReference type="NCBI Taxonomy" id="3058038"/>
    <lineage>
        <taxon>Bacteria</taxon>
        <taxon>Pseudomonadati</taxon>
        <taxon>Pseudomonadota</taxon>
        <taxon>Gammaproteobacteria</taxon>
        <taxon>Cellvibrionales</taxon>
        <taxon>Cellvibrionaceae</taxon>
        <taxon>Gilvimarinus</taxon>
    </lineage>
</organism>
<evidence type="ECO:0000256" key="2">
    <source>
        <dbReference type="SAM" id="SignalP"/>
    </source>
</evidence>
<dbReference type="PANTHER" id="PTHR48081:SF6">
    <property type="entry name" value="PEPTIDASE S9 PROLYL OLIGOPEPTIDASE CATALYTIC DOMAIN-CONTAINING PROTEIN"/>
    <property type="match status" value="1"/>
</dbReference>
<comment type="caution">
    <text evidence="4">The sequence shown here is derived from an EMBL/GenBank/DDBJ whole genome shotgun (WGS) entry which is preliminary data.</text>
</comment>
<accession>A0ABU4RZW9</accession>
<dbReference type="InterPro" id="IPR050300">
    <property type="entry name" value="GDXG_lipolytic_enzyme"/>
</dbReference>
<evidence type="ECO:0000313" key="4">
    <source>
        <dbReference type="EMBL" id="MDX6850441.1"/>
    </source>
</evidence>
<dbReference type="PANTHER" id="PTHR48081">
    <property type="entry name" value="AB HYDROLASE SUPERFAMILY PROTEIN C4A8.06C"/>
    <property type="match status" value="1"/>
</dbReference>
<gene>
    <name evidence="4" type="ORF">SCD92_13800</name>
</gene>
<name>A0ABU4RZW9_9GAMM</name>
<dbReference type="EMBL" id="JAXAFO010000024">
    <property type="protein sequence ID" value="MDX6850441.1"/>
    <property type="molecule type" value="Genomic_DNA"/>
</dbReference>
<keyword evidence="1 4" id="KW-0378">Hydrolase</keyword>
<dbReference type="Gene3D" id="3.40.50.1820">
    <property type="entry name" value="alpha/beta hydrolase"/>
    <property type="match status" value="1"/>
</dbReference>
<reference evidence="4 5" key="1">
    <citation type="submission" date="2023-11" db="EMBL/GenBank/DDBJ databases">
        <title>Gilvimarinus fulvus sp. nov., isolated from the surface of Kelp.</title>
        <authorList>
            <person name="Sun Y.Y."/>
            <person name="Gong Y."/>
            <person name="Du Z.J."/>
        </authorList>
    </citation>
    <scope>NUCLEOTIDE SEQUENCE [LARGE SCALE GENOMIC DNA]</scope>
    <source>
        <strain evidence="4 5">SDUM040013</strain>
    </source>
</reference>
<dbReference type="GO" id="GO:0016787">
    <property type="term" value="F:hydrolase activity"/>
    <property type="evidence" value="ECO:0007669"/>
    <property type="project" value="UniProtKB-KW"/>
</dbReference>
<evidence type="ECO:0000259" key="3">
    <source>
        <dbReference type="Pfam" id="PF20434"/>
    </source>
</evidence>
<evidence type="ECO:0000256" key="1">
    <source>
        <dbReference type="ARBA" id="ARBA00022801"/>
    </source>
</evidence>
<feature type="chain" id="PRO_5047376547" evidence="2">
    <location>
        <begin position="19"/>
        <end position="280"/>
    </location>
</feature>
<protein>
    <submittedName>
        <fullName evidence="4">Alpha/beta hydrolase</fullName>
    </submittedName>
</protein>
<keyword evidence="2" id="KW-0732">Signal</keyword>
<feature type="signal peptide" evidence="2">
    <location>
        <begin position="1"/>
        <end position="18"/>
    </location>
</feature>
<dbReference type="Pfam" id="PF20434">
    <property type="entry name" value="BD-FAE"/>
    <property type="match status" value="1"/>
</dbReference>
<evidence type="ECO:0000313" key="5">
    <source>
        <dbReference type="Proteomes" id="UP001273505"/>
    </source>
</evidence>
<dbReference type="RefSeq" id="WP_302720953.1">
    <property type="nucleotide sequence ID" value="NZ_JAULRU010000220.1"/>
</dbReference>
<dbReference type="Proteomes" id="UP001273505">
    <property type="component" value="Unassembled WGS sequence"/>
</dbReference>
<dbReference type="InterPro" id="IPR029058">
    <property type="entry name" value="AB_hydrolase_fold"/>
</dbReference>
<sequence>MRYIISLCALLFASSLYAQEVIPLWEDGAPGFEHLKDEPELAQDWWVKNIHNPSITAFFPDPNIATGGAVLIAPGGGHRELVFEAEGVDAAKFYQDLGIAAFVLKYRLANESESPYSYPEHSTQDAARAMRVIRHNAKQWNINPDQLGMMGFSAGGEVAMFISFGETGSDSSANDPIERLSAKPDFQVLVYPGFGGLPDKVSQDAPPLFTISAGDDTCCRATGPVLYMRYLEAKADAEAHFYSSGGHGFNMGQRATDRSIANWSGRLKDWLLDRGLARTN</sequence>
<feature type="domain" description="BD-FAE-like" evidence="3">
    <location>
        <begin position="93"/>
        <end position="167"/>
    </location>
</feature>
<dbReference type="InterPro" id="IPR049492">
    <property type="entry name" value="BD-FAE-like_dom"/>
</dbReference>
<keyword evidence="5" id="KW-1185">Reference proteome</keyword>
<proteinExistence type="predicted"/>